<dbReference type="GO" id="GO:0016787">
    <property type="term" value="F:hydrolase activity"/>
    <property type="evidence" value="ECO:0007669"/>
    <property type="project" value="InterPro"/>
</dbReference>
<dbReference type="Gene3D" id="3.20.20.140">
    <property type="entry name" value="Metal-dependent hydrolases"/>
    <property type="match status" value="1"/>
</dbReference>
<accession>A0AAX4P2I6</accession>
<reference evidence="5 6" key="1">
    <citation type="submission" date="2024-03" db="EMBL/GenBank/DDBJ databases">
        <title>Complete genome sequence of the green alga Chloropicon roscoffensis RCC1871.</title>
        <authorList>
            <person name="Lemieux C."/>
            <person name="Pombert J.-F."/>
            <person name="Otis C."/>
            <person name="Turmel M."/>
        </authorList>
    </citation>
    <scope>NUCLEOTIDE SEQUENCE [LARGE SCALE GENOMIC DNA]</scope>
    <source>
        <strain evidence="5 6">RCC1871</strain>
    </source>
</reference>
<proteinExistence type="inferred from homology"/>
<sequence>MGPGRCGVRLERYASLACRCRRATTAAPASGRTRREARAMASSTTTTTTTMRIDSHLHVWAPKERADEYPYYGSLIGSAKANEPPMPGHVEVLLQEMERAGVSKAVIVQPGNHMFDHAYVSHVLREHPDKFVGVLLANPAGGPSAGARELERLVTEEGYVGVRFNPYLWDRDNGETMDNAVGRAMYERAGQLGVPVSHMPFKGLLGHLDEITALADAFPQTKFIVDHFGFCKCGDLQSEEWRALLSLGREYPQAYVKLSAAFRVSEQEYPYADVRQATRNLISTFGKERLMWGTDFPWVTEQPRGYVGAWSIIAASDEAAGEALLTREEEEHIFHKTARSLFPKLGKQG</sequence>
<feature type="domain" description="Amidohydrolase-related" evidence="4">
    <location>
        <begin position="53"/>
        <end position="343"/>
    </location>
</feature>
<dbReference type="InterPro" id="IPR032465">
    <property type="entry name" value="ACMSD"/>
</dbReference>
<dbReference type="InterPro" id="IPR006680">
    <property type="entry name" value="Amidohydro-rel"/>
</dbReference>
<evidence type="ECO:0000256" key="1">
    <source>
        <dbReference type="ARBA" id="ARBA00023239"/>
    </source>
</evidence>
<dbReference type="Proteomes" id="UP001472866">
    <property type="component" value="Chromosome 02"/>
</dbReference>
<gene>
    <name evidence="5" type="ORF">HKI87_02g16570</name>
</gene>
<evidence type="ECO:0000313" key="6">
    <source>
        <dbReference type="Proteomes" id="UP001472866"/>
    </source>
</evidence>
<protein>
    <submittedName>
        <fullName evidence="5">Amidohydrolase</fullName>
    </submittedName>
</protein>
<keyword evidence="2" id="KW-0210">Decarboxylase</keyword>
<dbReference type="Pfam" id="PF04909">
    <property type="entry name" value="Amidohydro_2"/>
    <property type="match status" value="1"/>
</dbReference>
<evidence type="ECO:0000259" key="4">
    <source>
        <dbReference type="Pfam" id="PF04909"/>
    </source>
</evidence>
<dbReference type="PANTHER" id="PTHR21240">
    <property type="entry name" value="2-AMINO-3-CARBOXYLMUCONATE-6-SEMIALDEHYDE DECARBOXYLASE"/>
    <property type="match status" value="1"/>
</dbReference>
<name>A0AAX4P2I6_9CHLO</name>
<organism evidence="5 6">
    <name type="scientific">Chloropicon roscoffensis</name>
    <dbReference type="NCBI Taxonomy" id="1461544"/>
    <lineage>
        <taxon>Eukaryota</taxon>
        <taxon>Viridiplantae</taxon>
        <taxon>Chlorophyta</taxon>
        <taxon>Chloropicophyceae</taxon>
        <taxon>Chloropicales</taxon>
        <taxon>Chloropicaceae</taxon>
        <taxon>Chloropicon</taxon>
    </lineage>
</organism>
<evidence type="ECO:0000313" key="5">
    <source>
        <dbReference type="EMBL" id="WZN60129.1"/>
    </source>
</evidence>
<dbReference type="PANTHER" id="PTHR21240:SF19">
    <property type="entry name" value="CATALYTIC_ HYDROLASE"/>
    <property type="match status" value="1"/>
</dbReference>
<evidence type="ECO:0000256" key="3">
    <source>
        <dbReference type="SAM" id="MobiDB-lite"/>
    </source>
</evidence>
<dbReference type="InterPro" id="IPR032466">
    <property type="entry name" value="Metal_Hydrolase"/>
</dbReference>
<keyword evidence="1 2" id="KW-0456">Lyase</keyword>
<comment type="similarity">
    <text evidence="2">Belongs to the metallo-dependent hydrolases superfamily.</text>
</comment>
<feature type="region of interest" description="Disordered" evidence="3">
    <location>
        <begin position="27"/>
        <end position="46"/>
    </location>
</feature>
<dbReference type="GO" id="GO:0016831">
    <property type="term" value="F:carboxy-lyase activity"/>
    <property type="evidence" value="ECO:0007669"/>
    <property type="project" value="UniProtKB-KW"/>
</dbReference>
<keyword evidence="6" id="KW-1185">Reference proteome</keyword>
<dbReference type="EMBL" id="CP151502">
    <property type="protein sequence ID" value="WZN60129.1"/>
    <property type="molecule type" value="Genomic_DNA"/>
</dbReference>
<dbReference type="AlphaFoldDB" id="A0AAX4P2I6"/>
<dbReference type="SUPFAM" id="SSF51556">
    <property type="entry name" value="Metallo-dependent hydrolases"/>
    <property type="match status" value="1"/>
</dbReference>
<evidence type="ECO:0000256" key="2">
    <source>
        <dbReference type="RuleBase" id="RU366045"/>
    </source>
</evidence>